<dbReference type="eggNOG" id="ENOG502RPUT">
    <property type="taxonomic scope" value="Eukaryota"/>
</dbReference>
<dbReference type="OrthoDB" id="4005225at2759"/>
<proteinExistence type="predicted"/>
<dbReference type="GeneID" id="8045017"/>
<accession>B9W8Q2</accession>
<dbReference type="AlphaFoldDB" id="B9W8Q2"/>
<gene>
    <name evidence="1" type="ordered locus">Cd36_08260</name>
    <name evidence="2" type="ORF">CD36_08260</name>
</gene>
<evidence type="ECO:0000313" key="2">
    <source>
        <dbReference type="EMBL" id="CAX45125.1"/>
    </source>
</evidence>
<reference evidence="2 3" key="1">
    <citation type="journal article" date="2009" name="Genome Res.">
        <title>Comparative genomics of the fungal pathogens Candida dubliniensis and Candida albicans.</title>
        <authorList>
            <person name="Jackson A.P."/>
            <person name="Gamble J.A."/>
            <person name="Yeomans T."/>
            <person name="Moran G.P."/>
            <person name="Saunders D."/>
            <person name="Harris D."/>
            <person name="Aslett M."/>
            <person name="Barrell J.F."/>
            <person name="Butler G."/>
            <person name="Citiulo F."/>
            <person name="Coleman D.C."/>
            <person name="de Groot P.W.J."/>
            <person name="Goodwin T.J."/>
            <person name="Quail M.A."/>
            <person name="McQuillan J."/>
            <person name="Munro C.A."/>
            <person name="Pain A."/>
            <person name="Poulter R.T."/>
            <person name="Rajandream M.A."/>
            <person name="Renauld H."/>
            <person name="Spiering M.J."/>
            <person name="Tivey A."/>
            <person name="Gow N.A.R."/>
            <person name="Barrell B."/>
            <person name="Sullivan D.J."/>
            <person name="Berriman M."/>
        </authorList>
    </citation>
    <scope>NUCLEOTIDE SEQUENCE [LARGE SCALE GENOMIC DNA]</scope>
    <source>
        <strain evidence="3">CD36 / ATCC MYA-646 / CBS 7987 / NCPF 3949 / NRRL Y-17841</strain>
    </source>
</reference>
<dbReference type="Proteomes" id="UP000002605">
    <property type="component" value="Chromosome 1"/>
</dbReference>
<evidence type="ECO:0000313" key="1">
    <source>
        <dbReference type="CGD" id="CAL0000165399"/>
    </source>
</evidence>
<name>B9W8Q2_CANDC</name>
<keyword evidence="3" id="KW-1185">Reference proteome</keyword>
<dbReference type="HOGENOM" id="CLU_715708_0_0_1"/>
<dbReference type="KEGG" id="cdu:CD36_08260"/>
<dbReference type="CGD" id="CAL0000165399">
    <property type="gene designation" value="Cd36_08260"/>
</dbReference>
<sequence length="370" mass="43076">MRPFDFSSLPAESQKSICQALMLNVRPPKSDMTSSSLKSATRFFWTSTIRSKNRKQENISLAAALNLLVKPTEPTKTYKPSLYDSLTKGSVEEQFNKVPIHVPIANDHVSDKFISNILHGIKSSNVGSNHLGVNYSQLYEMNRIDLSAFIANVDSQEILFDIMETFLNHNKLTPRVLTDIILNRKLQDLDKSPVDLINLKQLTNFQELDVYKIQIVLLKKYHDLKQPLNIVKNLKHNFDTIYLPLIESRRLTPFYERIVWHFTFDYLNQYKEPHYIEALNNLRTSFLIWETTKKRKSTQISQQILNLHKDLNELQRSFLETASSVEDPTHISSLRKLSMKYRIYELHPEDIKSESFKKEFGNLVLSLNTI</sequence>
<dbReference type="VEuPathDB" id="FungiDB:CD36_08260"/>
<protein>
    <submittedName>
        <fullName evidence="2">Uncharacterized protein</fullName>
    </submittedName>
</protein>
<dbReference type="EMBL" id="FM992688">
    <property type="protein sequence ID" value="CAX45125.1"/>
    <property type="molecule type" value="Genomic_DNA"/>
</dbReference>
<organism evidence="2 3">
    <name type="scientific">Candida dubliniensis (strain CD36 / ATCC MYA-646 / CBS 7987 / NCPF 3949 / NRRL Y-17841)</name>
    <name type="common">Yeast</name>
    <dbReference type="NCBI Taxonomy" id="573826"/>
    <lineage>
        <taxon>Eukaryota</taxon>
        <taxon>Fungi</taxon>
        <taxon>Dikarya</taxon>
        <taxon>Ascomycota</taxon>
        <taxon>Saccharomycotina</taxon>
        <taxon>Pichiomycetes</taxon>
        <taxon>Debaryomycetaceae</taxon>
        <taxon>Candida/Lodderomyces clade</taxon>
        <taxon>Candida</taxon>
    </lineage>
</organism>
<dbReference type="RefSeq" id="XP_002417472.1">
    <property type="nucleotide sequence ID" value="XM_002417427.1"/>
</dbReference>
<evidence type="ECO:0000313" key="3">
    <source>
        <dbReference type="Proteomes" id="UP000002605"/>
    </source>
</evidence>